<dbReference type="PROSITE" id="PS51782">
    <property type="entry name" value="LYSM"/>
    <property type="match status" value="1"/>
</dbReference>
<name>A0ABD2YRX0_9GENT</name>
<dbReference type="InterPro" id="IPR018392">
    <property type="entry name" value="LysM"/>
</dbReference>
<sequence length="93" mass="10059">MANIKASVFLNFALILSFLLIISVTENRSLAAGSEQNSVLICDKIYGAQNGDTCFSIAQKFNVTTEFFSSLNPNLNCTNVFVGEWLCVDGLAA</sequence>
<feature type="signal peptide" evidence="3">
    <location>
        <begin position="1"/>
        <end position="31"/>
    </location>
</feature>
<evidence type="ECO:0000259" key="4">
    <source>
        <dbReference type="PROSITE" id="PS51782"/>
    </source>
</evidence>
<dbReference type="AlphaFoldDB" id="A0ABD2YRX0"/>
<dbReference type="PANTHER" id="PTHR34997:SF1">
    <property type="entry name" value="PEPTIDOGLYCAN-BINDING LYSIN DOMAIN"/>
    <property type="match status" value="1"/>
</dbReference>
<dbReference type="Proteomes" id="UP001630127">
    <property type="component" value="Unassembled WGS sequence"/>
</dbReference>
<dbReference type="Pfam" id="PF01476">
    <property type="entry name" value="LysM"/>
    <property type="match status" value="1"/>
</dbReference>
<dbReference type="InterPro" id="IPR052210">
    <property type="entry name" value="LysM1-like"/>
</dbReference>
<dbReference type="InterPro" id="IPR036779">
    <property type="entry name" value="LysM_dom_sf"/>
</dbReference>
<evidence type="ECO:0000313" key="6">
    <source>
        <dbReference type="Proteomes" id="UP001630127"/>
    </source>
</evidence>
<dbReference type="SMART" id="SM00257">
    <property type="entry name" value="LysM"/>
    <property type="match status" value="1"/>
</dbReference>
<protein>
    <recommendedName>
        <fullName evidence="4">LysM domain-containing protein</fullName>
    </recommendedName>
</protein>
<keyword evidence="6" id="KW-1185">Reference proteome</keyword>
<evidence type="ECO:0000313" key="5">
    <source>
        <dbReference type="EMBL" id="KAL3509509.1"/>
    </source>
</evidence>
<evidence type="ECO:0000256" key="3">
    <source>
        <dbReference type="SAM" id="SignalP"/>
    </source>
</evidence>
<evidence type="ECO:0000256" key="1">
    <source>
        <dbReference type="ARBA" id="ARBA00022669"/>
    </source>
</evidence>
<evidence type="ECO:0000256" key="2">
    <source>
        <dbReference type="ARBA" id="ARBA00023026"/>
    </source>
</evidence>
<keyword evidence="2" id="KW-0843">Virulence</keyword>
<accession>A0ABD2YRX0</accession>
<organism evidence="5 6">
    <name type="scientific">Cinchona calisaya</name>
    <dbReference type="NCBI Taxonomy" id="153742"/>
    <lineage>
        <taxon>Eukaryota</taxon>
        <taxon>Viridiplantae</taxon>
        <taxon>Streptophyta</taxon>
        <taxon>Embryophyta</taxon>
        <taxon>Tracheophyta</taxon>
        <taxon>Spermatophyta</taxon>
        <taxon>Magnoliopsida</taxon>
        <taxon>eudicotyledons</taxon>
        <taxon>Gunneridae</taxon>
        <taxon>Pentapetalae</taxon>
        <taxon>asterids</taxon>
        <taxon>lamiids</taxon>
        <taxon>Gentianales</taxon>
        <taxon>Rubiaceae</taxon>
        <taxon>Cinchonoideae</taxon>
        <taxon>Cinchoneae</taxon>
        <taxon>Cinchona</taxon>
    </lineage>
</organism>
<feature type="domain" description="LysM" evidence="4">
    <location>
        <begin position="44"/>
        <end position="88"/>
    </location>
</feature>
<dbReference type="Gene3D" id="3.10.350.10">
    <property type="entry name" value="LysM domain"/>
    <property type="match status" value="1"/>
</dbReference>
<dbReference type="CDD" id="cd00118">
    <property type="entry name" value="LysM"/>
    <property type="match status" value="1"/>
</dbReference>
<gene>
    <name evidence="5" type="ORF">ACH5RR_028910</name>
</gene>
<feature type="chain" id="PRO_5044878589" description="LysM domain-containing protein" evidence="3">
    <location>
        <begin position="32"/>
        <end position="93"/>
    </location>
</feature>
<keyword evidence="3" id="KW-0732">Signal</keyword>
<reference evidence="5 6" key="1">
    <citation type="submission" date="2024-11" db="EMBL/GenBank/DDBJ databases">
        <title>A near-complete genome assembly of Cinchona calisaya.</title>
        <authorList>
            <person name="Lian D.C."/>
            <person name="Zhao X.W."/>
            <person name="Wei L."/>
        </authorList>
    </citation>
    <scope>NUCLEOTIDE SEQUENCE [LARGE SCALE GENOMIC DNA]</scope>
    <source>
        <tissue evidence="5">Nenye</tissue>
    </source>
</reference>
<dbReference type="EMBL" id="JBJUIK010000012">
    <property type="protein sequence ID" value="KAL3509509.1"/>
    <property type="molecule type" value="Genomic_DNA"/>
</dbReference>
<proteinExistence type="predicted"/>
<dbReference type="GO" id="GO:0008061">
    <property type="term" value="F:chitin binding"/>
    <property type="evidence" value="ECO:0007669"/>
    <property type="project" value="UniProtKB-KW"/>
</dbReference>
<keyword evidence="1" id="KW-0147">Chitin-binding</keyword>
<dbReference type="PANTHER" id="PTHR34997">
    <property type="entry name" value="AM15"/>
    <property type="match status" value="1"/>
</dbReference>
<comment type="caution">
    <text evidence="5">The sequence shown here is derived from an EMBL/GenBank/DDBJ whole genome shotgun (WGS) entry which is preliminary data.</text>
</comment>
<dbReference type="SUPFAM" id="SSF54106">
    <property type="entry name" value="LysM domain"/>
    <property type="match status" value="1"/>
</dbReference>